<dbReference type="InterPro" id="IPR051788">
    <property type="entry name" value="MFS_Transporter"/>
</dbReference>
<feature type="transmembrane region" description="Helical" evidence="6">
    <location>
        <begin position="43"/>
        <end position="71"/>
    </location>
</feature>
<evidence type="ECO:0000313" key="7">
    <source>
        <dbReference type="EMBL" id="KAA9395241.1"/>
    </source>
</evidence>
<feature type="region of interest" description="Disordered" evidence="5">
    <location>
        <begin position="224"/>
        <end position="253"/>
    </location>
</feature>
<evidence type="ECO:0000256" key="1">
    <source>
        <dbReference type="ARBA" id="ARBA00004141"/>
    </source>
</evidence>
<dbReference type="InterPro" id="IPR011701">
    <property type="entry name" value="MFS"/>
</dbReference>
<comment type="caution">
    <text evidence="7">The sequence shown here is derived from an EMBL/GenBank/DDBJ whole genome shotgun (WGS) entry which is preliminary data.</text>
</comment>
<feature type="transmembrane region" description="Helical" evidence="6">
    <location>
        <begin position="145"/>
        <end position="163"/>
    </location>
</feature>
<dbReference type="InterPro" id="IPR036259">
    <property type="entry name" value="MFS_trans_sf"/>
</dbReference>
<feature type="transmembrane region" description="Helical" evidence="6">
    <location>
        <begin position="264"/>
        <end position="281"/>
    </location>
</feature>
<organism evidence="7 8">
    <name type="scientific">Kocuria coralli</name>
    <dbReference type="NCBI Taxonomy" id="1461025"/>
    <lineage>
        <taxon>Bacteria</taxon>
        <taxon>Bacillati</taxon>
        <taxon>Actinomycetota</taxon>
        <taxon>Actinomycetes</taxon>
        <taxon>Micrococcales</taxon>
        <taxon>Micrococcaceae</taxon>
        <taxon>Kocuria</taxon>
    </lineage>
</organism>
<dbReference type="RefSeq" id="WP_158032667.1">
    <property type="nucleotide sequence ID" value="NZ_ML708611.1"/>
</dbReference>
<dbReference type="AlphaFoldDB" id="A0A5J5L2M3"/>
<keyword evidence="2 6" id="KW-0812">Transmembrane</keyword>
<protein>
    <submittedName>
        <fullName evidence="7">MFS transporter</fullName>
    </submittedName>
</protein>
<dbReference type="PANTHER" id="PTHR23514">
    <property type="entry name" value="BYPASS OF STOP CODON PROTEIN 6"/>
    <property type="match status" value="1"/>
</dbReference>
<proteinExistence type="predicted"/>
<dbReference type="EMBL" id="SZWF01000002">
    <property type="protein sequence ID" value="KAA9395241.1"/>
    <property type="molecule type" value="Genomic_DNA"/>
</dbReference>
<gene>
    <name evidence="7" type="ORF">FCK90_02175</name>
</gene>
<feature type="transmembrane region" description="Helical" evidence="6">
    <location>
        <begin position="329"/>
        <end position="347"/>
    </location>
</feature>
<keyword evidence="4 6" id="KW-0472">Membrane</keyword>
<evidence type="ECO:0000256" key="3">
    <source>
        <dbReference type="ARBA" id="ARBA00022989"/>
    </source>
</evidence>
<feature type="transmembrane region" description="Helical" evidence="6">
    <location>
        <begin position="417"/>
        <end position="435"/>
    </location>
</feature>
<accession>A0A5J5L2M3</accession>
<feature type="transmembrane region" description="Helical" evidence="6">
    <location>
        <begin position="12"/>
        <end position="31"/>
    </location>
</feature>
<feature type="transmembrane region" description="Helical" evidence="6">
    <location>
        <begin position="353"/>
        <end position="371"/>
    </location>
</feature>
<evidence type="ECO:0000256" key="2">
    <source>
        <dbReference type="ARBA" id="ARBA00022692"/>
    </source>
</evidence>
<dbReference type="GO" id="GO:0016020">
    <property type="term" value="C:membrane"/>
    <property type="evidence" value="ECO:0007669"/>
    <property type="project" value="UniProtKB-SubCell"/>
</dbReference>
<feature type="transmembrane region" description="Helical" evidence="6">
    <location>
        <begin position="301"/>
        <end position="322"/>
    </location>
</feature>
<evidence type="ECO:0000256" key="5">
    <source>
        <dbReference type="SAM" id="MobiDB-lite"/>
    </source>
</evidence>
<dbReference type="CDD" id="cd17393">
    <property type="entry name" value="MFS_MosC_like"/>
    <property type="match status" value="1"/>
</dbReference>
<sequence length="454" mass="46496">MTAARGRSLRSWTAAVFAVYFASGLATSAWLTRIPSIADSLGLGPAALGALLLTQTVAAFASVSASGVIVLHLGAKRTLALFSTMVAVGLMVLGAGVTFLQSLPVTVVGLLLFGLGSATWNVAANVEGTALERGLGRSIMPMMHGFFSIGTVLGAGVGSVAAATGVPVVWHVSGMAVVVFALVWSSLPYLQGAQREALLRRQDLQPITSQLTIITGTLPVVSRDDDGVARTPGDGPDSSGSRSGAAKDGETPLSMRAAWRDPRTVLVGIFVLGMALTEGAANDWVALALTDGYGAAESLGAMGYGIFVAAMTTGRMSGTWLIDRFGRIFVLRIACSMALAGLAVFAFSPSLTVGLISLFLWGLGASLGFPVGMSAAADDPVKAAANVSVVSTIGYGAFLGGPPLLGLLGEAVGVRNALAFVMLFVVLSFLLIPWLRPLEAEREGPSGRGGTPSR</sequence>
<keyword evidence="8" id="KW-1185">Reference proteome</keyword>
<feature type="transmembrane region" description="Helical" evidence="6">
    <location>
        <begin position="78"/>
        <end position="99"/>
    </location>
</feature>
<feature type="compositionally biased region" description="Low complexity" evidence="5">
    <location>
        <begin position="232"/>
        <end position="244"/>
    </location>
</feature>
<comment type="subcellular location">
    <subcellularLocation>
        <location evidence="1">Membrane</location>
        <topology evidence="1">Multi-pass membrane protein</topology>
    </subcellularLocation>
</comment>
<feature type="transmembrane region" description="Helical" evidence="6">
    <location>
        <begin position="105"/>
        <end position="124"/>
    </location>
</feature>
<dbReference type="SUPFAM" id="SSF103473">
    <property type="entry name" value="MFS general substrate transporter"/>
    <property type="match status" value="1"/>
</dbReference>
<dbReference type="Gene3D" id="1.20.1250.20">
    <property type="entry name" value="MFS general substrate transporter like domains"/>
    <property type="match status" value="2"/>
</dbReference>
<evidence type="ECO:0000256" key="6">
    <source>
        <dbReference type="SAM" id="Phobius"/>
    </source>
</evidence>
<feature type="transmembrane region" description="Helical" evidence="6">
    <location>
        <begin position="169"/>
        <end position="190"/>
    </location>
</feature>
<dbReference type="PANTHER" id="PTHR23514:SF13">
    <property type="entry name" value="INNER MEMBRANE PROTEIN YBJJ"/>
    <property type="match status" value="1"/>
</dbReference>
<dbReference type="GO" id="GO:0022857">
    <property type="term" value="F:transmembrane transporter activity"/>
    <property type="evidence" value="ECO:0007669"/>
    <property type="project" value="InterPro"/>
</dbReference>
<feature type="transmembrane region" description="Helical" evidence="6">
    <location>
        <begin position="383"/>
        <end position="405"/>
    </location>
</feature>
<evidence type="ECO:0000256" key="4">
    <source>
        <dbReference type="ARBA" id="ARBA00023136"/>
    </source>
</evidence>
<dbReference type="Proteomes" id="UP000325957">
    <property type="component" value="Unassembled WGS sequence"/>
</dbReference>
<keyword evidence="3 6" id="KW-1133">Transmembrane helix</keyword>
<evidence type="ECO:0000313" key="8">
    <source>
        <dbReference type="Proteomes" id="UP000325957"/>
    </source>
</evidence>
<name>A0A5J5L2M3_9MICC</name>
<dbReference type="Pfam" id="PF07690">
    <property type="entry name" value="MFS_1"/>
    <property type="match status" value="1"/>
</dbReference>
<dbReference type="OrthoDB" id="9809599at2"/>
<reference evidence="7 8" key="1">
    <citation type="submission" date="2019-05" db="EMBL/GenBank/DDBJ databases">
        <title>Kocuria coralli sp. nov., a novel actinobacterium isolated from coral reef seawater.</title>
        <authorList>
            <person name="Li J."/>
        </authorList>
    </citation>
    <scope>NUCLEOTIDE SEQUENCE [LARGE SCALE GENOMIC DNA]</scope>
    <source>
        <strain evidence="7 8">SCSIO 13007</strain>
    </source>
</reference>